<comment type="caution">
    <text evidence="3">The sequence shown here is derived from an EMBL/GenBank/DDBJ whole genome shotgun (WGS) entry which is preliminary data.</text>
</comment>
<protein>
    <submittedName>
        <fullName evidence="3">Response regulator</fullName>
    </submittedName>
</protein>
<dbReference type="InterPro" id="IPR001789">
    <property type="entry name" value="Sig_transdc_resp-reg_receiver"/>
</dbReference>
<proteinExistence type="predicted"/>
<dbReference type="Proteomes" id="UP001501844">
    <property type="component" value="Unassembled WGS sequence"/>
</dbReference>
<evidence type="ECO:0000313" key="3">
    <source>
        <dbReference type="EMBL" id="GAA4306188.1"/>
    </source>
</evidence>
<dbReference type="EMBL" id="BAABGX010000002">
    <property type="protein sequence ID" value="GAA4306188.1"/>
    <property type="molecule type" value="Genomic_DNA"/>
</dbReference>
<name>A0ABP8FLB1_9BACT</name>
<gene>
    <name evidence="3" type="ORF">GCM10023183_21140</name>
</gene>
<dbReference type="PANTHER" id="PTHR44520">
    <property type="entry name" value="RESPONSE REGULATOR RCP1-RELATED"/>
    <property type="match status" value="1"/>
</dbReference>
<evidence type="ECO:0000313" key="4">
    <source>
        <dbReference type="Proteomes" id="UP001501844"/>
    </source>
</evidence>
<dbReference type="SMART" id="SM00448">
    <property type="entry name" value="REC"/>
    <property type="match status" value="1"/>
</dbReference>
<keyword evidence="4" id="KW-1185">Reference proteome</keyword>
<organism evidence="3 4">
    <name type="scientific">Nibribacter koreensis</name>
    <dbReference type="NCBI Taxonomy" id="1084519"/>
    <lineage>
        <taxon>Bacteria</taxon>
        <taxon>Pseudomonadati</taxon>
        <taxon>Bacteroidota</taxon>
        <taxon>Cytophagia</taxon>
        <taxon>Cytophagales</taxon>
        <taxon>Hymenobacteraceae</taxon>
        <taxon>Nibribacter</taxon>
    </lineage>
</organism>
<dbReference type="SUPFAM" id="SSF52172">
    <property type="entry name" value="CheY-like"/>
    <property type="match status" value="1"/>
</dbReference>
<dbReference type="Pfam" id="PF00072">
    <property type="entry name" value="Response_reg"/>
    <property type="match status" value="1"/>
</dbReference>
<evidence type="ECO:0000259" key="2">
    <source>
        <dbReference type="PROSITE" id="PS50110"/>
    </source>
</evidence>
<feature type="domain" description="Response regulatory" evidence="2">
    <location>
        <begin position="6"/>
        <end position="133"/>
    </location>
</feature>
<dbReference type="PANTHER" id="PTHR44520:SF2">
    <property type="entry name" value="RESPONSE REGULATOR RCP1"/>
    <property type="match status" value="1"/>
</dbReference>
<dbReference type="RefSeq" id="WP_345165613.1">
    <property type="nucleotide sequence ID" value="NZ_BAABGX010000002.1"/>
</dbReference>
<dbReference type="InterPro" id="IPR052893">
    <property type="entry name" value="TCS_response_regulator"/>
</dbReference>
<feature type="modified residue" description="4-aspartylphosphate" evidence="1">
    <location>
        <position position="63"/>
    </location>
</feature>
<dbReference type="Gene3D" id="3.40.50.2300">
    <property type="match status" value="1"/>
</dbReference>
<sequence>MKRLNLILLVDDDETTNYLNKRLLNNLDIAASIEVATNGEEALKFLQSNHAAGNANPELILLDIKMPVMDGFEFLEEYDQLPAELKNCVLVMMLTSSASFYDLERLKQYNTVQRHISKPLQESHIKEIMETYFPEQ</sequence>
<evidence type="ECO:0000256" key="1">
    <source>
        <dbReference type="PROSITE-ProRule" id="PRU00169"/>
    </source>
</evidence>
<dbReference type="PROSITE" id="PS50110">
    <property type="entry name" value="RESPONSE_REGULATORY"/>
    <property type="match status" value="1"/>
</dbReference>
<keyword evidence="1" id="KW-0597">Phosphoprotein</keyword>
<dbReference type="InterPro" id="IPR011006">
    <property type="entry name" value="CheY-like_superfamily"/>
</dbReference>
<accession>A0ABP8FLB1</accession>
<reference evidence="4" key="1">
    <citation type="journal article" date="2019" name="Int. J. Syst. Evol. Microbiol.">
        <title>The Global Catalogue of Microorganisms (GCM) 10K type strain sequencing project: providing services to taxonomists for standard genome sequencing and annotation.</title>
        <authorList>
            <consortium name="The Broad Institute Genomics Platform"/>
            <consortium name="The Broad Institute Genome Sequencing Center for Infectious Disease"/>
            <person name="Wu L."/>
            <person name="Ma J."/>
        </authorList>
    </citation>
    <scope>NUCLEOTIDE SEQUENCE [LARGE SCALE GENOMIC DNA]</scope>
    <source>
        <strain evidence="4">JCM 17917</strain>
    </source>
</reference>